<keyword evidence="5" id="KW-0560">Oxidoreductase</keyword>
<dbReference type="PRINTS" id="PR00092">
    <property type="entry name" value="TYROSINASE"/>
</dbReference>
<keyword evidence="4" id="KW-0883">Thioether bond</keyword>
<sequence length="557" mass="62983">MSHSILAPTNCSFKPTSLPYTTKTLYIACQSKSSNTDKNQTPEPKLDRRGFLLVGFGSSGIYNTTVSNIKKLSPDFLNCVDSQKPDGHPINCCNPTTPITEITDFTPPNPTTTPVRVAAQSLEGAITLTKYEKAIELMKNLPTDDPRNFTRQANVHCAYCDGGYNQSGFPDRKFEIHQSWLFFPFHRWYIYFFERICRKLLEDDTFALPFWNYDSPSGMEIPAMFNISDSPLFDPKRDQSHLPPSVVDLTFGGLTTGLISPRKQRNYNLNVMYKQMISNGSTPKLFMGQPFRPGDDITKMYGAGSIEIAPHNTVHVWTGDGREIFRENMGVFYSAARDPIFYTHHANIDRLWDVWVNKLKGKVFNDPDWLETSFVFYDEEKKAVRVKVKDCLDLSRLGYTYQEVEDVWLDAKPKPRRLGKRAIRVSCDGECVFPKMLDGVLNVVVKRRPGNGTEKTEEEVLVIEGIMYGGDEHVVFDVYVNEENVDLCTPENVEMLGSFVSVPHGGRDMGVMRSSMRFGLSSVVAELGVEEEEVVVVTLVRRRGVVTVGGVRIEFDA</sequence>
<organism evidence="9 10">
    <name type="scientific">Castilleja foliolosa</name>
    <dbReference type="NCBI Taxonomy" id="1961234"/>
    <lineage>
        <taxon>Eukaryota</taxon>
        <taxon>Viridiplantae</taxon>
        <taxon>Streptophyta</taxon>
        <taxon>Embryophyta</taxon>
        <taxon>Tracheophyta</taxon>
        <taxon>Spermatophyta</taxon>
        <taxon>Magnoliopsida</taxon>
        <taxon>eudicotyledons</taxon>
        <taxon>Gunneridae</taxon>
        <taxon>Pentapetalae</taxon>
        <taxon>asterids</taxon>
        <taxon>lamiids</taxon>
        <taxon>Lamiales</taxon>
        <taxon>Orobanchaceae</taxon>
        <taxon>Pedicularideae</taxon>
        <taxon>Castillejinae</taxon>
        <taxon>Castilleja</taxon>
    </lineage>
</organism>
<evidence type="ECO:0000256" key="1">
    <source>
        <dbReference type="ARBA" id="ARBA00001973"/>
    </source>
</evidence>
<reference evidence="10" key="1">
    <citation type="journal article" date="2024" name="IScience">
        <title>Strigolactones Initiate the Formation of Haustorium-like Structures in Castilleja.</title>
        <authorList>
            <person name="Buerger M."/>
            <person name="Peterson D."/>
            <person name="Chory J."/>
        </authorList>
    </citation>
    <scope>NUCLEOTIDE SEQUENCE [LARGE SCALE GENOMIC DNA]</scope>
</reference>
<keyword evidence="3" id="KW-0479">Metal-binding</keyword>
<evidence type="ECO:0000259" key="8">
    <source>
        <dbReference type="PROSITE" id="PS00498"/>
    </source>
</evidence>
<evidence type="ECO:0000256" key="2">
    <source>
        <dbReference type="ARBA" id="ARBA00009928"/>
    </source>
</evidence>
<comment type="similarity">
    <text evidence="2">Belongs to the tyrosinase family.</text>
</comment>
<dbReference type="Pfam" id="PF00264">
    <property type="entry name" value="Tyrosinase"/>
    <property type="match status" value="1"/>
</dbReference>
<keyword evidence="7" id="KW-1015">Disulfide bond</keyword>
<name>A0ABD3DZ56_9LAMI</name>
<dbReference type="Pfam" id="PF12142">
    <property type="entry name" value="PPO1_DWL"/>
    <property type="match status" value="1"/>
</dbReference>
<comment type="caution">
    <text evidence="9">The sequence shown here is derived from an EMBL/GenBank/DDBJ whole genome shotgun (WGS) entry which is preliminary data.</text>
</comment>
<evidence type="ECO:0000256" key="5">
    <source>
        <dbReference type="ARBA" id="ARBA00023002"/>
    </source>
</evidence>
<dbReference type="GO" id="GO:0046872">
    <property type="term" value="F:metal ion binding"/>
    <property type="evidence" value="ECO:0007669"/>
    <property type="project" value="UniProtKB-KW"/>
</dbReference>
<dbReference type="GO" id="GO:0016491">
    <property type="term" value="F:oxidoreductase activity"/>
    <property type="evidence" value="ECO:0007669"/>
    <property type="project" value="UniProtKB-KW"/>
</dbReference>
<protein>
    <recommendedName>
        <fullName evidence="8">Tyrosinase copper-binding domain-containing protein</fullName>
    </recommendedName>
</protein>
<dbReference type="Proteomes" id="UP001632038">
    <property type="component" value="Unassembled WGS sequence"/>
</dbReference>
<evidence type="ECO:0000313" key="10">
    <source>
        <dbReference type="Proteomes" id="UP001632038"/>
    </source>
</evidence>
<dbReference type="SUPFAM" id="SSF48056">
    <property type="entry name" value="Di-copper centre-containing domain"/>
    <property type="match status" value="1"/>
</dbReference>
<dbReference type="InterPro" id="IPR002227">
    <property type="entry name" value="Tyrosinase_Cu-bd"/>
</dbReference>
<dbReference type="InterPro" id="IPR022740">
    <property type="entry name" value="Polyphenol_oxidase_C"/>
</dbReference>
<dbReference type="Pfam" id="PF12143">
    <property type="entry name" value="PPO1_KFDV"/>
    <property type="match status" value="1"/>
</dbReference>
<evidence type="ECO:0000256" key="6">
    <source>
        <dbReference type="ARBA" id="ARBA00023008"/>
    </source>
</evidence>
<evidence type="ECO:0000256" key="4">
    <source>
        <dbReference type="ARBA" id="ARBA00022784"/>
    </source>
</evidence>
<evidence type="ECO:0000256" key="7">
    <source>
        <dbReference type="ARBA" id="ARBA00023157"/>
    </source>
</evidence>
<dbReference type="EMBL" id="JAVIJP010000009">
    <property type="protein sequence ID" value="KAL3647548.1"/>
    <property type="molecule type" value="Genomic_DNA"/>
</dbReference>
<dbReference type="PANTHER" id="PTHR11474:SF76">
    <property type="entry name" value="SHKT DOMAIN-CONTAINING PROTEIN"/>
    <property type="match status" value="1"/>
</dbReference>
<feature type="domain" description="Tyrosinase copper-binding" evidence="8">
    <location>
        <begin position="338"/>
        <end position="349"/>
    </location>
</feature>
<keyword evidence="6" id="KW-0186">Copper</keyword>
<dbReference type="InterPro" id="IPR022739">
    <property type="entry name" value="Polyphenol_oxidase_cen"/>
</dbReference>
<evidence type="ECO:0000313" key="9">
    <source>
        <dbReference type="EMBL" id="KAL3647548.1"/>
    </source>
</evidence>
<dbReference type="InterPro" id="IPR050316">
    <property type="entry name" value="Tyrosinase/Hemocyanin"/>
</dbReference>
<gene>
    <name evidence="9" type="ORF">CASFOL_008516</name>
</gene>
<comment type="cofactor">
    <cofactor evidence="1">
        <name>Cu(2+)</name>
        <dbReference type="ChEBI" id="CHEBI:29036"/>
    </cofactor>
</comment>
<dbReference type="AlphaFoldDB" id="A0ABD3DZ56"/>
<dbReference type="PANTHER" id="PTHR11474">
    <property type="entry name" value="TYROSINASE FAMILY MEMBER"/>
    <property type="match status" value="1"/>
</dbReference>
<proteinExistence type="inferred from homology"/>
<evidence type="ECO:0000256" key="3">
    <source>
        <dbReference type="ARBA" id="ARBA00022723"/>
    </source>
</evidence>
<dbReference type="InterPro" id="IPR008922">
    <property type="entry name" value="Di-copper_centre_dom_sf"/>
</dbReference>
<keyword evidence="10" id="KW-1185">Reference proteome</keyword>
<dbReference type="Gene3D" id="1.10.1280.10">
    <property type="entry name" value="Di-copper center containing domain from catechol oxidase"/>
    <property type="match status" value="1"/>
</dbReference>
<accession>A0ABD3DZ56</accession>
<dbReference type="PROSITE" id="PS00498">
    <property type="entry name" value="TYROSINASE_2"/>
    <property type="match status" value="1"/>
</dbReference>